<accession>A0A0L9TIF9</accession>
<evidence type="ECO:0000256" key="1">
    <source>
        <dbReference type="SAM" id="MobiDB-lite"/>
    </source>
</evidence>
<sequence>MDSKGDAEPQEERPSSPMRVLQHFSGGAFKVAGEALHMSPMGPGGHRRCQSELGSRGVERNNSLQKLKSHVNKAWRWGGKSREDALANFNPEVMANQKRQWYQLHPKSLDCVNNKEPTSLFEHFVIVGLHPDANLEAVEHSFARRKKWEKDKGKPEFRDCRKSQQQKVIEPTLEPQLLFKYPPAKKLTLRMKDLAPFCFPEGVKAWLLERTPSLSELNELVYGQEHLGKDDLSFVFAVKIKLQMCLSINSTRQFRTFVVKVIPSVIAQSCKGWRVYERRRYRRERGGVRTVEDSDRTVERGEHEGRTAESGEHDGRTVGEREKGLSEWGDDERPKQVEATTSVLMAERYEEEKKRAERVGGRRAS</sequence>
<dbReference type="EMBL" id="KQ258553">
    <property type="protein sequence ID" value="KOM29919.1"/>
    <property type="molecule type" value="Genomic_DNA"/>
</dbReference>
<feature type="region of interest" description="Disordered" evidence="1">
    <location>
        <begin position="286"/>
        <end position="365"/>
    </location>
</feature>
<evidence type="ECO:0000313" key="2">
    <source>
        <dbReference type="EMBL" id="KOM29919.1"/>
    </source>
</evidence>
<dbReference type="PANTHER" id="PTHR15288:SF0">
    <property type="entry name" value="UDENN DOMAIN-CONTAINING PROTEIN"/>
    <property type="match status" value="1"/>
</dbReference>
<name>A0A0L9TIF9_PHAAN</name>
<reference evidence="3" key="1">
    <citation type="journal article" date="2015" name="Proc. Natl. Acad. Sci. U.S.A.">
        <title>Genome sequencing of adzuki bean (Vigna angularis) provides insight into high starch and low fat accumulation and domestication.</title>
        <authorList>
            <person name="Yang K."/>
            <person name="Tian Z."/>
            <person name="Chen C."/>
            <person name="Luo L."/>
            <person name="Zhao B."/>
            <person name="Wang Z."/>
            <person name="Yu L."/>
            <person name="Li Y."/>
            <person name="Sun Y."/>
            <person name="Li W."/>
            <person name="Chen Y."/>
            <person name="Li Y."/>
            <person name="Zhang Y."/>
            <person name="Ai D."/>
            <person name="Zhao J."/>
            <person name="Shang C."/>
            <person name="Ma Y."/>
            <person name="Wu B."/>
            <person name="Wang M."/>
            <person name="Gao L."/>
            <person name="Sun D."/>
            <person name="Zhang P."/>
            <person name="Guo F."/>
            <person name="Wang W."/>
            <person name="Li Y."/>
            <person name="Wang J."/>
            <person name="Varshney R.K."/>
            <person name="Wang J."/>
            <person name="Ling H.Q."/>
            <person name="Wan P."/>
        </authorList>
    </citation>
    <scope>NUCLEOTIDE SEQUENCE</scope>
    <source>
        <strain evidence="3">cv. Jingnong 6</strain>
    </source>
</reference>
<gene>
    <name evidence="2" type="ORF">LR48_Vigan831s003700</name>
</gene>
<dbReference type="Proteomes" id="UP000053144">
    <property type="component" value="Unassembled WGS sequence"/>
</dbReference>
<dbReference type="AlphaFoldDB" id="A0A0L9TIF9"/>
<dbReference type="InterPro" id="IPR051942">
    <property type="entry name" value="DENN_domain_containing_2"/>
</dbReference>
<evidence type="ECO:0000313" key="3">
    <source>
        <dbReference type="Proteomes" id="UP000053144"/>
    </source>
</evidence>
<feature type="compositionally biased region" description="Basic and acidic residues" evidence="1">
    <location>
        <begin position="347"/>
        <end position="365"/>
    </location>
</feature>
<dbReference type="Gramene" id="KOM29919">
    <property type="protein sequence ID" value="KOM29919"/>
    <property type="gene ID" value="LR48_Vigan831s003700"/>
</dbReference>
<organism evidence="2 3">
    <name type="scientific">Phaseolus angularis</name>
    <name type="common">Azuki bean</name>
    <name type="synonym">Vigna angularis</name>
    <dbReference type="NCBI Taxonomy" id="3914"/>
    <lineage>
        <taxon>Eukaryota</taxon>
        <taxon>Viridiplantae</taxon>
        <taxon>Streptophyta</taxon>
        <taxon>Embryophyta</taxon>
        <taxon>Tracheophyta</taxon>
        <taxon>Spermatophyta</taxon>
        <taxon>Magnoliopsida</taxon>
        <taxon>eudicotyledons</taxon>
        <taxon>Gunneridae</taxon>
        <taxon>Pentapetalae</taxon>
        <taxon>rosids</taxon>
        <taxon>fabids</taxon>
        <taxon>Fabales</taxon>
        <taxon>Fabaceae</taxon>
        <taxon>Papilionoideae</taxon>
        <taxon>50 kb inversion clade</taxon>
        <taxon>NPAAA clade</taxon>
        <taxon>indigoferoid/millettioid clade</taxon>
        <taxon>Phaseoleae</taxon>
        <taxon>Vigna</taxon>
    </lineage>
</organism>
<protein>
    <submittedName>
        <fullName evidence="2">Uncharacterized protein</fullName>
    </submittedName>
</protein>
<feature type="compositionally biased region" description="Basic and acidic residues" evidence="1">
    <location>
        <begin position="286"/>
        <end position="336"/>
    </location>
</feature>
<dbReference type="STRING" id="3914.A0A0L9TIF9"/>
<dbReference type="PANTHER" id="PTHR15288">
    <property type="entry name" value="DENN DOMAIN-CONTAINING PROTEIN 2"/>
    <property type="match status" value="1"/>
</dbReference>
<proteinExistence type="predicted"/>